<dbReference type="GO" id="GO:0019888">
    <property type="term" value="F:protein phosphatase regulator activity"/>
    <property type="evidence" value="ECO:0007669"/>
    <property type="project" value="TreeGrafter"/>
</dbReference>
<organism evidence="3 4">
    <name type="scientific">Papaver somniferum</name>
    <name type="common">Opium poppy</name>
    <dbReference type="NCBI Taxonomy" id="3469"/>
    <lineage>
        <taxon>Eukaryota</taxon>
        <taxon>Viridiplantae</taxon>
        <taxon>Streptophyta</taxon>
        <taxon>Embryophyta</taxon>
        <taxon>Tracheophyta</taxon>
        <taxon>Spermatophyta</taxon>
        <taxon>Magnoliopsida</taxon>
        <taxon>Ranunculales</taxon>
        <taxon>Papaveraceae</taxon>
        <taxon>Papaveroideae</taxon>
        <taxon>Papaver</taxon>
    </lineage>
</organism>
<dbReference type="InterPro" id="IPR007587">
    <property type="entry name" value="SAPS"/>
</dbReference>
<accession>A0A4Y7KW84</accession>
<gene>
    <name evidence="3" type="ORF">C5167_000475</name>
</gene>
<dbReference type="InterPro" id="IPR016024">
    <property type="entry name" value="ARM-type_fold"/>
</dbReference>
<dbReference type="STRING" id="3469.A0A4Y7KW84"/>
<proteinExistence type="inferred from homology"/>
<dbReference type="EMBL" id="CM010723">
    <property type="protein sequence ID" value="RZC76381.1"/>
    <property type="molecule type" value="Genomic_DNA"/>
</dbReference>
<dbReference type="SUPFAM" id="SSF48371">
    <property type="entry name" value="ARM repeat"/>
    <property type="match status" value="1"/>
</dbReference>
<dbReference type="Pfam" id="PF04499">
    <property type="entry name" value="SAPS"/>
    <property type="match status" value="2"/>
</dbReference>
<reference evidence="3 4" key="1">
    <citation type="journal article" date="2018" name="Science">
        <title>The opium poppy genome and morphinan production.</title>
        <authorList>
            <person name="Guo L."/>
            <person name="Winzer T."/>
            <person name="Yang X."/>
            <person name="Li Y."/>
            <person name="Ning Z."/>
            <person name="He Z."/>
            <person name="Teodor R."/>
            <person name="Lu Y."/>
            <person name="Bowser T.A."/>
            <person name="Graham I.A."/>
            <person name="Ye K."/>
        </authorList>
    </citation>
    <scope>NUCLEOTIDE SEQUENCE [LARGE SCALE GENOMIC DNA]</scope>
    <source>
        <strain evidence="4">cv. HN1</strain>
        <tissue evidence="3">Leaves</tissue>
    </source>
</reference>
<evidence type="ECO:0000256" key="2">
    <source>
        <dbReference type="ARBA" id="ARBA00023306"/>
    </source>
</evidence>
<comment type="similarity">
    <text evidence="1">Belongs to the SAPS family.</text>
</comment>
<dbReference type="GO" id="GO:0019903">
    <property type="term" value="F:protein phosphatase binding"/>
    <property type="evidence" value="ECO:0007669"/>
    <property type="project" value="InterPro"/>
</dbReference>
<dbReference type="AlphaFoldDB" id="A0A4Y7KW84"/>
<dbReference type="Gramene" id="RZC76381">
    <property type="protein sequence ID" value="RZC76381"/>
    <property type="gene ID" value="C5167_000475"/>
</dbReference>
<keyword evidence="4" id="KW-1185">Reference proteome</keyword>
<dbReference type="Proteomes" id="UP000316621">
    <property type="component" value="Chromosome 9"/>
</dbReference>
<dbReference type="PANTHER" id="PTHR12634:SF8">
    <property type="entry name" value="FIERY MOUNTAIN, ISOFORM D"/>
    <property type="match status" value="1"/>
</dbReference>
<name>A0A4Y7KW84_PAPSO</name>
<evidence type="ECO:0000313" key="4">
    <source>
        <dbReference type="Proteomes" id="UP000316621"/>
    </source>
</evidence>
<keyword evidence="2" id="KW-0131">Cell cycle</keyword>
<evidence type="ECO:0000256" key="1">
    <source>
        <dbReference type="ARBA" id="ARBA00006180"/>
    </source>
</evidence>
<protein>
    <submittedName>
        <fullName evidence="3">Uncharacterized protein</fullName>
    </submittedName>
</protein>
<dbReference type="PANTHER" id="PTHR12634">
    <property type="entry name" value="SIT4 YEAST -ASSOCIATING PROTEIN-RELATED"/>
    <property type="match status" value="1"/>
</dbReference>
<evidence type="ECO:0000313" key="3">
    <source>
        <dbReference type="EMBL" id="RZC76381.1"/>
    </source>
</evidence>
<sequence>MDVMEWLANSNLLEMIVDKLNPSSSPEVHTNTAETLCAITHNAPSALSVKLSSPSFVERIFGHALEDTQSKSGLVDSLSVCISLLDSKRATFLHWITLFEVNIYTSHRFLLIPRQLVPCCQNLIVEFIAVLLRSGNEIAEKELVSSGARRRILELFFEYPFHNALHHQVESNILSCLESKDNTVVDHLLNDCDVVGKIPQADQSPILSGDSDPPTSCSAGKQVPRTGNFGHITRISNSLIQLGNGSSRTQAYLQSSPEVHANTAETLSAIIHNTPSALSVKLSIPSFVEIIFGRAPEDTQSKSGLVDSLSLCISYVYLYRWKTGNFYALKMLGATYFPVAHHL</sequence>
<dbReference type="OMA" id="HYHVENI"/>